<protein>
    <submittedName>
        <fullName evidence="2">Uncharacterized protein</fullName>
    </submittedName>
</protein>
<dbReference type="STRING" id="425514.SAMN05443550_11327"/>
<dbReference type="Proteomes" id="UP000198850">
    <property type="component" value="Unassembled WGS sequence"/>
</dbReference>
<keyword evidence="3" id="KW-1185">Reference proteome</keyword>
<dbReference type="OrthoDB" id="1525231at2"/>
<proteinExistence type="predicted"/>
<dbReference type="AlphaFoldDB" id="A0A1H4H5K4"/>
<organism evidence="2 3">
    <name type="scientific">Pedobacter hartonius</name>
    <dbReference type="NCBI Taxonomy" id="425514"/>
    <lineage>
        <taxon>Bacteria</taxon>
        <taxon>Pseudomonadati</taxon>
        <taxon>Bacteroidota</taxon>
        <taxon>Sphingobacteriia</taxon>
        <taxon>Sphingobacteriales</taxon>
        <taxon>Sphingobacteriaceae</taxon>
        <taxon>Pedobacter</taxon>
    </lineage>
</organism>
<dbReference type="EMBL" id="FNRA01000013">
    <property type="protein sequence ID" value="SEB16312.1"/>
    <property type="molecule type" value="Genomic_DNA"/>
</dbReference>
<accession>A0A1H4H5K4</accession>
<evidence type="ECO:0000313" key="3">
    <source>
        <dbReference type="Proteomes" id="UP000198850"/>
    </source>
</evidence>
<reference evidence="2 3" key="1">
    <citation type="submission" date="2016-10" db="EMBL/GenBank/DDBJ databases">
        <authorList>
            <person name="de Groot N.N."/>
        </authorList>
    </citation>
    <scope>NUCLEOTIDE SEQUENCE [LARGE SCALE GENOMIC DNA]</scope>
    <source>
        <strain evidence="2 3">DSM 19033</strain>
    </source>
</reference>
<feature type="transmembrane region" description="Helical" evidence="1">
    <location>
        <begin position="6"/>
        <end position="27"/>
    </location>
</feature>
<gene>
    <name evidence="2" type="ORF">SAMN05443550_11327</name>
</gene>
<keyword evidence="1" id="KW-0812">Transmembrane</keyword>
<evidence type="ECO:0000313" key="2">
    <source>
        <dbReference type="EMBL" id="SEB16312.1"/>
    </source>
</evidence>
<evidence type="ECO:0000256" key="1">
    <source>
        <dbReference type="SAM" id="Phobius"/>
    </source>
</evidence>
<feature type="transmembrane region" description="Helical" evidence="1">
    <location>
        <begin position="39"/>
        <end position="59"/>
    </location>
</feature>
<keyword evidence="1" id="KW-1133">Transmembrane helix</keyword>
<feature type="transmembrane region" description="Helical" evidence="1">
    <location>
        <begin position="79"/>
        <end position="103"/>
    </location>
</feature>
<name>A0A1H4H5K4_9SPHI</name>
<sequence length="118" mass="13174">MVFLVILIASFLLQLVLPWWIIVMISFATCGLIGKTGKVALWHPFLAILVLWTAMALYKTLPNHNLLVTRVAQLFGLQAWWWILVLSSLVGGFTAGLSGFCGYHFRKAVLANQSNTKL</sequence>
<keyword evidence="1" id="KW-0472">Membrane</keyword>
<dbReference type="RefSeq" id="WP_090559511.1">
    <property type="nucleotide sequence ID" value="NZ_FNRA01000013.1"/>
</dbReference>